<dbReference type="WBParaSite" id="PgR004_g029_t01">
    <property type="protein sequence ID" value="PgR004_g029_t01"/>
    <property type="gene ID" value="PgR004_g029"/>
</dbReference>
<sequence length="31" mass="3668">MTDITRSALTFWWSTNGRTSFIWICEACRLT</sequence>
<proteinExistence type="predicted"/>
<protein>
    <submittedName>
        <fullName evidence="2">Uncharacterized protein</fullName>
    </submittedName>
</protein>
<name>A0A915AE99_PARUN</name>
<keyword evidence="1" id="KW-1185">Reference proteome</keyword>
<dbReference type="AlphaFoldDB" id="A0A915AE99"/>
<reference evidence="2" key="1">
    <citation type="submission" date="2022-11" db="UniProtKB">
        <authorList>
            <consortium name="WormBaseParasite"/>
        </authorList>
    </citation>
    <scope>IDENTIFICATION</scope>
</reference>
<accession>A0A915AE99</accession>
<dbReference type="Proteomes" id="UP000887569">
    <property type="component" value="Unplaced"/>
</dbReference>
<evidence type="ECO:0000313" key="1">
    <source>
        <dbReference type="Proteomes" id="UP000887569"/>
    </source>
</evidence>
<evidence type="ECO:0000313" key="2">
    <source>
        <dbReference type="WBParaSite" id="PgR004_g029_t01"/>
    </source>
</evidence>
<organism evidence="1 2">
    <name type="scientific">Parascaris univalens</name>
    <name type="common">Nematode worm</name>
    <dbReference type="NCBI Taxonomy" id="6257"/>
    <lineage>
        <taxon>Eukaryota</taxon>
        <taxon>Metazoa</taxon>
        <taxon>Ecdysozoa</taxon>
        <taxon>Nematoda</taxon>
        <taxon>Chromadorea</taxon>
        <taxon>Rhabditida</taxon>
        <taxon>Spirurina</taxon>
        <taxon>Ascaridomorpha</taxon>
        <taxon>Ascaridoidea</taxon>
        <taxon>Ascarididae</taxon>
        <taxon>Parascaris</taxon>
    </lineage>
</organism>